<feature type="compositionally biased region" description="Basic residues" evidence="1">
    <location>
        <begin position="866"/>
        <end position="875"/>
    </location>
</feature>
<protein>
    <submittedName>
        <fullName evidence="3">GPI-anchored protein PB15E9.01c-like</fullName>
    </submittedName>
</protein>
<proteinExistence type="predicted"/>
<feature type="region of interest" description="Disordered" evidence="1">
    <location>
        <begin position="804"/>
        <end position="875"/>
    </location>
</feature>
<evidence type="ECO:0000313" key="2">
    <source>
        <dbReference type="Proteomes" id="UP000694865"/>
    </source>
</evidence>
<gene>
    <name evidence="3" type="primary">LOC102800527</name>
</gene>
<reference evidence="3" key="1">
    <citation type="submission" date="2025-08" db="UniProtKB">
        <authorList>
            <consortium name="RefSeq"/>
        </authorList>
    </citation>
    <scope>IDENTIFICATION</scope>
    <source>
        <tissue evidence="3">Testes</tissue>
    </source>
</reference>
<dbReference type="RefSeq" id="XP_006812278.1">
    <property type="nucleotide sequence ID" value="XM_006812215.1"/>
</dbReference>
<feature type="compositionally biased region" description="Polar residues" evidence="1">
    <location>
        <begin position="823"/>
        <end position="835"/>
    </location>
</feature>
<dbReference type="Proteomes" id="UP000694865">
    <property type="component" value="Unplaced"/>
</dbReference>
<name>A0ABM0LWY7_SACKO</name>
<organism evidence="2 3">
    <name type="scientific">Saccoglossus kowalevskii</name>
    <name type="common">Acorn worm</name>
    <dbReference type="NCBI Taxonomy" id="10224"/>
    <lineage>
        <taxon>Eukaryota</taxon>
        <taxon>Metazoa</taxon>
        <taxon>Hemichordata</taxon>
        <taxon>Enteropneusta</taxon>
        <taxon>Harrimaniidae</taxon>
        <taxon>Saccoglossus</taxon>
    </lineage>
</organism>
<dbReference type="GeneID" id="102800527"/>
<accession>A0ABM0LWY7</accession>
<feature type="region of interest" description="Disordered" evidence="1">
    <location>
        <begin position="263"/>
        <end position="285"/>
    </location>
</feature>
<evidence type="ECO:0000313" key="3">
    <source>
        <dbReference type="RefSeq" id="XP_006812278.1"/>
    </source>
</evidence>
<feature type="compositionally biased region" description="Basic residues" evidence="1">
    <location>
        <begin position="843"/>
        <end position="852"/>
    </location>
</feature>
<sequence length="928" mass="99082">MENFSAVLMMNDPIYSQPSSVKESLEHGKNPSWNLSEANLQEVRPAQDNTSIGITQNVDQQSCFNSRETSQECSAVNNGIGNHSTDHQSYFANDNQQNITARQLQERVINSNRHPVPQAYYANDAQRNNAVWLPQDCVSNSNHYMGAYPNFPNYTPEHHRGQQFQENVPYVNSRPMQHSFLFDAQPLNGKQQFQKSIPNNNNARLNIRGKPPPYPSNVGIHHACSTLNPNFQNLQPLFVDVSTNNCNRPAIIPQTNAYRPQYMLNQNNSNNPTSVQRSDTGSQPVQSCQNIEQSFYMPFANSFQAMNNLQKLIMHNQSKSISSKGSVIQAATNDSSRTIGFSQQNLSSVSSSVTLMSLLKPATTVQMPSMPLSHAATYNPPGMSVSTPTSTILSSSLVKPVTTVQMSDMPLLPAAAVNTPASISGSSSAIMSVSGMSVLRPTSSIQSYLVRSVSTDKVSDMPLAPAASILAPNSVSGSPGIMSLSGMPVSRPSSSIQSSPLVKPVTIDSSRTIGFSQKNLSLVSSSVTLMSLLKPATTVQMPSMPVSHDATYNPPVMSCMAVSRPTSPIQPNLVKPVTTVQMSDMPLPPAASVNTPASISGSSPAIMSVSGMSVSRPTSSIQSYLVRPVSTDKVSDMPLAPAASILTPNSVSGSPGIMSLSGMPVSRLSSSIQSYLVRPMSTAKVSAIPLAPAALVNTPASISVSKPTSSLQSSPLVKPVTTAQMSDMPLAPAASINTPSPASGSPGIVSSVSLSSPTASIQCSPLVKSEIPDTIITGTPLLKPDASLHTQDLVSDMTLLTPAVSTKSVPSRRSDSVHSSSSATHFAQRSSSTRKTLVAPHASAKKKRKTRSPKAITNKAALAKSRSSKSKRVLKSAKSSTNHCVVFAVRRGKICYPVLDRVRCVVPRRIMIPKDFVQNKYPTVALRG</sequence>
<evidence type="ECO:0000256" key="1">
    <source>
        <dbReference type="SAM" id="MobiDB-lite"/>
    </source>
</evidence>
<keyword evidence="2" id="KW-1185">Reference proteome</keyword>